<dbReference type="Gene3D" id="3.40.50.150">
    <property type="entry name" value="Vaccinia Virus protein VP39"/>
    <property type="match status" value="1"/>
</dbReference>
<keyword evidence="2" id="KW-0808">Transferase</keyword>
<proteinExistence type="predicted"/>
<keyword evidence="2" id="KW-0489">Methyltransferase</keyword>
<reference evidence="2 3" key="1">
    <citation type="submission" date="2020-10" db="EMBL/GenBank/DDBJ databases">
        <title>Identification of Nocardia species via Next-generation sequencing and recognition of intraspecies genetic diversity.</title>
        <authorList>
            <person name="Li P."/>
            <person name="Li P."/>
            <person name="Lu B."/>
        </authorList>
    </citation>
    <scope>NUCLEOTIDE SEQUENCE [LARGE SCALE GENOMIC DNA]</scope>
    <source>
        <strain evidence="2 3">BJ06-0157</strain>
    </source>
</reference>
<protein>
    <submittedName>
        <fullName evidence="2">Class I SAM-dependent methyltransferase</fullName>
    </submittedName>
</protein>
<keyword evidence="3" id="KW-1185">Reference proteome</keyword>
<dbReference type="PANTHER" id="PTHR43591">
    <property type="entry name" value="METHYLTRANSFERASE"/>
    <property type="match status" value="1"/>
</dbReference>
<dbReference type="InterPro" id="IPR013216">
    <property type="entry name" value="Methyltransf_11"/>
</dbReference>
<evidence type="ECO:0000313" key="2">
    <source>
        <dbReference type="EMBL" id="MBF6300420.1"/>
    </source>
</evidence>
<dbReference type="SUPFAM" id="SSF53335">
    <property type="entry name" value="S-adenosyl-L-methionine-dependent methyltransferases"/>
    <property type="match status" value="1"/>
</dbReference>
<dbReference type="CDD" id="cd02440">
    <property type="entry name" value="AdoMet_MTases"/>
    <property type="match status" value="1"/>
</dbReference>
<dbReference type="EMBL" id="JADLQX010000018">
    <property type="protein sequence ID" value="MBF6300420.1"/>
    <property type="molecule type" value="Genomic_DNA"/>
</dbReference>
<dbReference type="RefSeq" id="WP_195131666.1">
    <property type="nucleotide sequence ID" value="NZ_JADLQX010000018.1"/>
</dbReference>
<dbReference type="Pfam" id="PF08241">
    <property type="entry name" value="Methyltransf_11"/>
    <property type="match status" value="1"/>
</dbReference>
<sequence length="267" mass="29218">MDDSLALLDDQIAIHKRYSQHPYDLDADVAGALALTGDEQILDVGCGTGEFLRHLLHHGHRGPLIGIDLRPAAVEATNRTPGLRACRANVDQLPFTASMFDRATAKHVLYYLPDPARSLRELRRVTRPGGRVCVSINHTQTAPRIHALVAAHAARSGFAPQPASAVWAAQPGMPDSVTVATVAPLMRATFGNVTIRRRDNALLFPSVASLLRYAEVIVRFSCGVPPQNSHHDAILAQVRDEVRAWFAANNSRPWRDAKGYTVFTSTR</sequence>
<dbReference type="GO" id="GO:0032259">
    <property type="term" value="P:methylation"/>
    <property type="evidence" value="ECO:0007669"/>
    <property type="project" value="UniProtKB-KW"/>
</dbReference>
<dbReference type="Proteomes" id="UP000702209">
    <property type="component" value="Unassembled WGS sequence"/>
</dbReference>
<evidence type="ECO:0000259" key="1">
    <source>
        <dbReference type="Pfam" id="PF08241"/>
    </source>
</evidence>
<feature type="domain" description="Methyltransferase type 11" evidence="1">
    <location>
        <begin position="42"/>
        <end position="133"/>
    </location>
</feature>
<name>A0ABS0CV73_9NOCA</name>
<gene>
    <name evidence="2" type="ORF">IU459_23150</name>
</gene>
<comment type="caution">
    <text evidence="2">The sequence shown here is derived from an EMBL/GenBank/DDBJ whole genome shotgun (WGS) entry which is preliminary data.</text>
</comment>
<evidence type="ECO:0000313" key="3">
    <source>
        <dbReference type="Proteomes" id="UP000702209"/>
    </source>
</evidence>
<dbReference type="InterPro" id="IPR029063">
    <property type="entry name" value="SAM-dependent_MTases_sf"/>
</dbReference>
<dbReference type="GO" id="GO:0008168">
    <property type="term" value="F:methyltransferase activity"/>
    <property type="evidence" value="ECO:0007669"/>
    <property type="project" value="UniProtKB-KW"/>
</dbReference>
<organism evidence="2 3">
    <name type="scientific">Nocardia amamiensis</name>
    <dbReference type="NCBI Taxonomy" id="404578"/>
    <lineage>
        <taxon>Bacteria</taxon>
        <taxon>Bacillati</taxon>
        <taxon>Actinomycetota</taxon>
        <taxon>Actinomycetes</taxon>
        <taxon>Mycobacteriales</taxon>
        <taxon>Nocardiaceae</taxon>
        <taxon>Nocardia</taxon>
    </lineage>
</organism>
<accession>A0ABS0CV73</accession>